<name>A0A9X3BDH8_9PSED</name>
<dbReference type="PANTHER" id="PTHR43780:SF2">
    <property type="entry name" value="1-AMINOCYCLOPROPANE-1-CARBOXYLATE DEAMINASE-RELATED"/>
    <property type="match status" value="1"/>
</dbReference>
<protein>
    <submittedName>
        <fullName evidence="7">Pyridoxal-phosphate dependent enzyme</fullName>
    </submittedName>
</protein>
<reference evidence="7" key="2">
    <citation type="journal article" date="2023" name="mSystems">
        <title>Charting the Lipopeptidome of Nonpathogenic Pseudomonas.</title>
        <authorList>
            <person name="Cesa-Luna C."/>
            <person name="Geudens N."/>
            <person name="Girard L."/>
            <person name="De Roo V."/>
            <person name="Maklad H.R."/>
            <person name="Martins J.C."/>
            <person name="Hofte M."/>
            <person name="De Mot R."/>
        </authorList>
    </citation>
    <scope>NUCLEOTIDE SEQUENCE</scope>
    <source>
        <strain evidence="7">B1M3-32</strain>
    </source>
</reference>
<evidence type="ECO:0000313" key="8">
    <source>
        <dbReference type="Proteomes" id="UP001139955"/>
    </source>
</evidence>
<evidence type="ECO:0000313" key="7">
    <source>
        <dbReference type="EMBL" id="MCU7249288.1"/>
    </source>
</evidence>
<evidence type="ECO:0000256" key="3">
    <source>
        <dbReference type="ARBA" id="ARBA00022898"/>
    </source>
</evidence>
<accession>A0A9X3BDH8</accession>
<comment type="similarity">
    <text evidence="2">Belongs to the ACC deaminase/D-cysteine desulfhydrase family.</text>
</comment>
<dbReference type="Pfam" id="PF00291">
    <property type="entry name" value="PALP"/>
    <property type="match status" value="1"/>
</dbReference>
<dbReference type="EMBL" id="JAOSKY010000008">
    <property type="protein sequence ID" value="MCU7249288.1"/>
    <property type="molecule type" value="Genomic_DNA"/>
</dbReference>
<evidence type="ECO:0000256" key="4">
    <source>
        <dbReference type="PIRSR" id="PIRSR006278-1"/>
    </source>
</evidence>
<dbReference type="Gene3D" id="3.40.50.1100">
    <property type="match status" value="2"/>
</dbReference>
<proteinExistence type="inferred from homology"/>
<dbReference type="RefSeq" id="WP_301622444.1">
    <property type="nucleotide sequence ID" value="NZ_JAOSKY010000008.1"/>
</dbReference>
<dbReference type="PIRSF" id="PIRSF006278">
    <property type="entry name" value="ACCD_DCysDesulf"/>
    <property type="match status" value="1"/>
</dbReference>
<dbReference type="GO" id="GO:0019148">
    <property type="term" value="F:D-cysteine desulfhydrase activity"/>
    <property type="evidence" value="ECO:0007669"/>
    <property type="project" value="TreeGrafter"/>
</dbReference>
<comment type="cofactor">
    <cofactor evidence="1">
        <name>pyridoxal 5'-phosphate</name>
        <dbReference type="ChEBI" id="CHEBI:597326"/>
    </cofactor>
</comment>
<sequence length="310" mass="33248">MLCSSDWLPQAPLEPLQLDWLAAAGVEVAILRLDRIDPLISGNKWFKLVEHLKAADRAGAEGIISLGGAHSNHLHALAAAGKRLGFATVGLLRGHPQQTPTVGDLLDFGMQLHWLGYGGYRARHEPGFWQPWQAQYPTLHAVPEGGGGLLGALGCAALKDQVDEQLSHLGWDGFHGWWLACGTGTTLAGLVLAEAGERAVYGALAVPVDHGVAPQVEAIVEEARLHNPRYELIEASRGGFARVDPALLAFIEQTEQASGIPFEPLYTGKALLALKQQVQAGQFARGTRLVFVHTGGLQGRRGFVSETHVN</sequence>
<feature type="domain" description="Tryptophan synthase beta chain-like PALP" evidence="6">
    <location>
        <begin position="18"/>
        <end position="295"/>
    </location>
</feature>
<evidence type="ECO:0000256" key="1">
    <source>
        <dbReference type="ARBA" id="ARBA00001933"/>
    </source>
</evidence>
<keyword evidence="8" id="KW-1185">Reference proteome</keyword>
<feature type="active site" description="Nucleophile" evidence="4">
    <location>
        <position position="71"/>
    </location>
</feature>
<feature type="modified residue" description="N6-(pyridoxal phosphate)lysine" evidence="5">
    <location>
        <position position="44"/>
    </location>
</feature>
<dbReference type="InterPro" id="IPR027278">
    <property type="entry name" value="ACCD_DCysDesulf"/>
</dbReference>
<reference evidence="7" key="1">
    <citation type="submission" date="2022-09" db="EMBL/GenBank/DDBJ databases">
        <authorList>
            <person name="Cesa-Luna C."/>
            <person name="Girard L."/>
            <person name="Lood C."/>
            <person name="Hofte M."/>
            <person name="De Mot R."/>
        </authorList>
    </citation>
    <scope>NUCLEOTIDE SEQUENCE</scope>
    <source>
        <strain evidence="7">B1M3-32</strain>
    </source>
</reference>
<evidence type="ECO:0000256" key="2">
    <source>
        <dbReference type="ARBA" id="ARBA00008639"/>
    </source>
</evidence>
<dbReference type="Proteomes" id="UP001139955">
    <property type="component" value="Unassembled WGS sequence"/>
</dbReference>
<dbReference type="AlphaFoldDB" id="A0A9X3BDH8"/>
<dbReference type="InterPro" id="IPR001926">
    <property type="entry name" value="TrpB-like_PALP"/>
</dbReference>
<dbReference type="InterPro" id="IPR036052">
    <property type="entry name" value="TrpB-like_PALP_sf"/>
</dbReference>
<dbReference type="PANTHER" id="PTHR43780">
    <property type="entry name" value="1-AMINOCYCLOPROPANE-1-CARBOXYLATE DEAMINASE-RELATED"/>
    <property type="match status" value="1"/>
</dbReference>
<dbReference type="SUPFAM" id="SSF53686">
    <property type="entry name" value="Tryptophan synthase beta subunit-like PLP-dependent enzymes"/>
    <property type="match status" value="1"/>
</dbReference>
<evidence type="ECO:0000259" key="6">
    <source>
        <dbReference type="Pfam" id="PF00291"/>
    </source>
</evidence>
<organism evidence="7 8">
    <name type="scientific">Pseudomonas koreensis</name>
    <dbReference type="NCBI Taxonomy" id="198620"/>
    <lineage>
        <taxon>Bacteria</taxon>
        <taxon>Pseudomonadati</taxon>
        <taxon>Pseudomonadota</taxon>
        <taxon>Gammaproteobacteria</taxon>
        <taxon>Pseudomonadales</taxon>
        <taxon>Pseudomonadaceae</taxon>
        <taxon>Pseudomonas</taxon>
    </lineage>
</organism>
<evidence type="ECO:0000256" key="5">
    <source>
        <dbReference type="PIRSR" id="PIRSR006278-2"/>
    </source>
</evidence>
<comment type="caution">
    <text evidence="7">The sequence shown here is derived from an EMBL/GenBank/DDBJ whole genome shotgun (WGS) entry which is preliminary data.</text>
</comment>
<gene>
    <name evidence="7" type="ORF">OC940_15865</name>
</gene>
<keyword evidence="3 5" id="KW-0663">Pyridoxal phosphate</keyword>